<dbReference type="Proteomes" id="UP000002646">
    <property type="component" value="Unassembled WGS sequence"/>
</dbReference>
<reference evidence="3 4" key="1">
    <citation type="submission" date="2012-03" db="EMBL/GenBank/DDBJ databases">
        <title>The Genome Sequence of Bartonella washoensis 085-0475.</title>
        <authorList>
            <consortium name="The Broad Institute Genome Sequencing Platform"/>
            <consortium name="The Broad Institute Genome Sequencing Center for Infectious Disease"/>
            <person name="Feldgarden M."/>
            <person name="Kirby J."/>
            <person name="Kosoy M."/>
            <person name="Birtles R."/>
            <person name="Probert W.S."/>
            <person name="Chiaraviglio L."/>
            <person name="Young S.K."/>
            <person name="Zeng Q."/>
            <person name="Gargeya S."/>
            <person name="Fitzgerald M."/>
            <person name="Haas B."/>
            <person name="Abouelleil A."/>
            <person name="Alvarado L."/>
            <person name="Arachchi H.M."/>
            <person name="Berlin A."/>
            <person name="Chapman S.B."/>
            <person name="Gearin G."/>
            <person name="Goldberg J."/>
            <person name="Griggs A."/>
            <person name="Gujja S."/>
            <person name="Hansen M."/>
            <person name="Heiman D."/>
            <person name="Howarth C."/>
            <person name="Larimer J."/>
            <person name="Lui A."/>
            <person name="MacDonald P.J.P."/>
            <person name="McCowen C."/>
            <person name="Montmayeur A."/>
            <person name="Murphy C."/>
            <person name="Neiman D."/>
            <person name="Pearson M."/>
            <person name="Priest M."/>
            <person name="Roberts A."/>
            <person name="Saif S."/>
            <person name="Shea T."/>
            <person name="Sisk P."/>
            <person name="Stolte C."/>
            <person name="Sykes S."/>
            <person name="Wortman J."/>
            <person name="Nusbaum C."/>
            <person name="Birren B."/>
        </authorList>
    </citation>
    <scope>NUCLEOTIDE SEQUENCE [LARGE SCALE GENOMIC DNA]</scope>
    <source>
        <strain evidence="3 4">085-0475</strain>
    </source>
</reference>
<dbReference type="InterPro" id="IPR006171">
    <property type="entry name" value="TOPRIM_dom"/>
</dbReference>
<gene>
    <name evidence="3" type="ORF">MCW_00252</name>
</gene>
<dbReference type="InterPro" id="IPR055570">
    <property type="entry name" value="DUF7146"/>
</dbReference>
<dbReference type="STRING" id="1094564.MCW_00252"/>
<evidence type="ECO:0000313" key="4">
    <source>
        <dbReference type="Proteomes" id="UP000002646"/>
    </source>
</evidence>
<accession>J0QL66</accession>
<dbReference type="PATRIC" id="fig|1094564.3.peg.335"/>
<feature type="domain" description="Toprim" evidence="1">
    <location>
        <begin position="73"/>
        <end position="159"/>
    </location>
</feature>
<dbReference type="EMBL" id="AILX01000005">
    <property type="protein sequence ID" value="EJF86356.1"/>
    <property type="molecule type" value="Genomic_DNA"/>
</dbReference>
<dbReference type="SUPFAM" id="SSF56731">
    <property type="entry name" value="DNA primase core"/>
    <property type="match status" value="1"/>
</dbReference>
<sequence>MPPNLRFHNKCPHPSGKNIPALVALVEGGGSFAIHRTFLQDNGCKTEQLTAKAMLGSVKGGAVYLCQANHQHLVICEGIETGISLLSGLLSKPVTLWASLSTTGIMHVNLPKCQARLTVAMDGDDAGRKAVALAERAYSHGFKVFIMQAPEGADYNNCLLNFKEKR</sequence>
<organism evidence="3 4">
    <name type="scientific">Cardidatus Bartonella washoeensis 085-0475</name>
    <dbReference type="NCBI Taxonomy" id="1094564"/>
    <lineage>
        <taxon>Bacteria</taxon>
        <taxon>Pseudomonadati</taxon>
        <taxon>Pseudomonadota</taxon>
        <taxon>Alphaproteobacteria</taxon>
        <taxon>Hyphomicrobiales</taxon>
        <taxon>Bartonellaceae</taxon>
        <taxon>Bartonella</taxon>
    </lineage>
</organism>
<dbReference type="Pfam" id="PF23639">
    <property type="entry name" value="DUF7146"/>
    <property type="match status" value="1"/>
</dbReference>
<dbReference type="Pfam" id="PF13362">
    <property type="entry name" value="Toprim_3"/>
    <property type="match status" value="1"/>
</dbReference>
<proteinExistence type="predicted"/>
<dbReference type="Gene3D" id="3.40.1360.10">
    <property type="match status" value="1"/>
</dbReference>
<evidence type="ECO:0000313" key="3">
    <source>
        <dbReference type="EMBL" id="EJF86356.1"/>
    </source>
</evidence>
<feature type="domain" description="DUF7146" evidence="2">
    <location>
        <begin position="2"/>
        <end position="64"/>
    </location>
</feature>
<comment type="caution">
    <text evidence="3">The sequence shown here is derived from an EMBL/GenBank/DDBJ whole genome shotgun (WGS) entry which is preliminary data.</text>
</comment>
<evidence type="ECO:0000259" key="2">
    <source>
        <dbReference type="Pfam" id="PF23639"/>
    </source>
</evidence>
<evidence type="ECO:0000259" key="1">
    <source>
        <dbReference type="Pfam" id="PF13362"/>
    </source>
</evidence>
<dbReference type="InterPro" id="IPR034154">
    <property type="entry name" value="TOPRIM_DnaG/twinkle"/>
</dbReference>
<name>J0QL66_9HYPH</name>
<dbReference type="AlphaFoldDB" id="J0QL66"/>
<protein>
    <submittedName>
        <fullName evidence="3">Uncharacterized protein</fullName>
    </submittedName>
</protein>
<dbReference type="HOGENOM" id="CLU_1559944_0_0_5"/>
<dbReference type="CDD" id="cd01029">
    <property type="entry name" value="TOPRIM_primases"/>
    <property type="match status" value="1"/>
</dbReference>